<dbReference type="EMBL" id="FBWH01000037">
    <property type="protein sequence ID" value="CUX50343.1"/>
    <property type="molecule type" value="Genomic_DNA"/>
</dbReference>
<dbReference type="InterPro" id="IPR000073">
    <property type="entry name" value="AB_hydrolase_1"/>
</dbReference>
<evidence type="ECO:0000313" key="3">
    <source>
        <dbReference type="Proteomes" id="UP000191812"/>
    </source>
</evidence>
<dbReference type="GO" id="GO:0016787">
    <property type="term" value="F:hydrolase activity"/>
    <property type="evidence" value="ECO:0007669"/>
    <property type="project" value="UniProtKB-KW"/>
</dbReference>
<dbReference type="Proteomes" id="UP000191812">
    <property type="component" value="Unassembled WGS sequence"/>
</dbReference>
<keyword evidence="3" id="KW-1185">Reference proteome</keyword>
<reference evidence="2 3" key="1">
    <citation type="submission" date="2016-01" db="EMBL/GenBank/DDBJ databases">
        <authorList>
            <person name="Regsiter A."/>
            <person name="william w."/>
        </authorList>
    </citation>
    <scope>NUCLEOTIDE SEQUENCE [LARGE SCALE GENOMIC DNA]</scope>
    <source>
        <strain evidence="2 3">CFBP 6927</strain>
    </source>
</reference>
<sequence>MTGQNGGGLALEKGPKHAADGQPPLLLLPGTACDRRIFQPLIDRLGDYPVIIGDMTGGRTMPDIARSVLAAAPPVFLLAGFSLGGICALEMVAQMPHRVAKLALIDSTARPDLPANAEIRRRAVERARTMGMDTFILDGWERLVAPANVGDVGLREEIVAMARDCGPDNLETQAEAAIHRADSRPRLAAIGMPTLVLAGEHEQICPIEAQYEIANGIAGANLQLIANAGHFAPLENAEAVALHIDRWLNGA</sequence>
<dbReference type="InterPro" id="IPR029058">
    <property type="entry name" value="AB_hydrolase_fold"/>
</dbReference>
<dbReference type="InterPro" id="IPR050266">
    <property type="entry name" value="AB_hydrolase_sf"/>
</dbReference>
<name>A0ABP2BM48_9HYPH</name>
<dbReference type="PANTHER" id="PTHR43798">
    <property type="entry name" value="MONOACYLGLYCEROL LIPASE"/>
    <property type="match status" value="1"/>
</dbReference>
<evidence type="ECO:0000313" key="2">
    <source>
        <dbReference type="EMBL" id="CUX50343.1"/>
    </source>
</evidence>
<gene>
    <name evidence="2" type="ORF">AGR13a_Lc110186</name>
</gene>
<proteinExistence type="predicted"/>
<organism evidence="2 3">
    <name type="scientific">Agrobacterium genomosp. 13 str. CFBP 6927</name>
    <dbReference type="NCBI Taxonomy" id="1183428"/>
    <lineage>
        <taxon>Bacteria</taxon>
        <taxon>Pseudomonadati</taxon>
        <taxon>Pseudomonadota</taxon>
        <taxon>Alphaproteobacteria</taxon>
        <taxon>Hyphomicrobiales</taxon>
        <taxon>Rhizobiaceae</taxon>
        <taxon>Rhizobium/Agrobacterium group</taxon>
        <taxon>Agrobacterium</taxon>
        <taxon>Agrobacterium tumefaciens complex</taxon>
    </lineage>
</organism>
<dbReference type="Gene3D" id="3.40.50.1820">
    <property type="entry name" value="alpha/beta hydrolase"/>
    <property type="match status" value="1"/>
</dbReference>
<dbReference type="Pfam" id="PF12697">
    <property type="entry name" value="Abhydrolase_6"/>
    <property type="match status" value="1"/>
</dbReference>
<protein>
    <submittedName>
        <fullName evidence="2">Alpha/beta hydrolase fold</fullName>
    </submittedName>
</protein>
<comment type="caution">
    <text evidence="2">The sequence shown here is derived from an EMBL/GenBank/DDBJ whole genome shotgun (WGS) entry which is preliminary data.</text>
</comment>
<dbReference type="SUPFAM" id="SSF53474">
    <property type="entry name" value="alpha/beta-Hydrolases"/>
    <property type="match status" value="1"/>
</dbReference>
<evidence type="ECO:0000259" key="1">
    <source>
        <dbReference type="Pfam" id="PF12697"/>
    </source>
</evidence>
<feature type="domain" description="AB hydrolase-1" evidence="1">
    <location>
        <begin position="26"/>
        <end position="241"/>
    </location>
</feature>
<dbReference type="PANTHER" id="PTHR43798:SF29">
    <property type="entry name" value="AB HYDROLASE-1 DOMAIN-CONTAINING PROTEIN"/>
    <property type="match status" value="1"/>
</dbReference>
<accession>A0ABP2BM48</accession>
<keyword evidence="2" id="KW-0378">Hydrolase</keyword>